<comment type="function">
    <text evidence="5">Plays a role in cell envelope biogenesis, maintenance of cell envelope integrity and membrane homeostasis.</text>
</comment>
<evidence type="ECO:0000313" key="6">
    <source>
        <dbReference type="EMBL" id="MBW7571109.1"/>
    </source>
</evidence>
<feature type="transmembrane region" description="Helical" evidence="5">
    <location>
        <begin position="52"/>
        <end position="70"/>
    </location>
</feature>
<feature type="transmembrane region" description="Helical" evidence="5">
    <location>
        <begin position="163"/>
        <end position="182"/>
    </location>
</feature>
<dbReference type="PANTHER" id="PTHR36917">
    <property type="entry name" value="INTRACELLULAR SEPTATION PROTEIN A-RELATED"/>
    <property type="match status" value="1"/>
</dbReference>
<dbReference type="InterPro" id="IPR006008">
    <property type="entry name" value="YciB"/>
</dbReference>
<dbReference type="PANTHER" id="PTHR36917:SF1">
    <property type="entry name" value="INNER MEMBRANE-SPANNING PROTEIN YCIB"/>
    <property type="match status" value="1"/>
</dbReference>
<name>A0ABS7DJ25_9GAMM</name>
<dbReference type="RefSeq" id="WP_219938334.1">
    <property type="nucleotide sequence ID" value="NZ_JAGFNY010000056.1"/>
</dbReference>
<keyword evidence="5" id="KW-0997">Cell inner membrane</keyword>
<comment type="similarity">
    <text evidence="5">Belongs to the YciB family.</text>
</comment>
<evidence type="ECO:0000256" key="5">
    <source>
        <dbReference type="HAMAP-Rule" id="MF_00189"/>
    </source>
</evidence>
<evidence type="ECO:0000256" key="4">
    <source>
        <dbReference type="ARBA" id="ARBA00023136"/>
    </source>
</evidence>
<evidence type="ECO:0000256" key="2">
    <source>
        <dbReference type="ARBA" id="ARBA00022692"/>
    </source>
</evidence>
<evidence type="ECO:0000256" key="1">
    <source>
        <dbReference type="ARBA" id="ARBA00022475"/>
    </source>
</evidence>
<gene>
    <name evidence="5" type="primary">yciB</name>
    <name evidence="6" type="ORF">J5V48_09420</name>
</gene>
<keyword evidence="1 5" id="KW-1003">Cell membrane</keyword>
<dbReference type="Proteomes" id="UP000731465">
    <property type="component" value="Unassembled WGS sequence"/>
</dbReference>
<evidence type="ECO:0000256" key="3">
    <source>
        <dbReference type="ARBA" id="ARBA00022989"/>
    </source>
</evidence>
<dbReference type="Pfam" id="PF04279">
    <property type="entry name" value="IspA"/>
    <property type="match status" value="1"/>
</dbReference>
<accession>A0ABS7DJ25</accession>
<proteinExistence type="inferred from homology"/>
<keyword evidence="4 5" id="KW-0472">Membrane</keyword>
<evidence type="ECO:0000313" key="7">
    <source>
        <dbReference type="Proteomes" id="UP000731465"/>
    </source>
</evidence>
<organism evidence="6 7">
    <name type="scientific">Succinivibrio faecicola</name>
    <dbReference type="NCBI Taxonomy" id="2820300"/>
    <lineage>
        <taxon>Bacteria</taxon>
        <taxon>Pseudomonadati</taxon>
        <taxon>Pseudomonadota</taxon>
        <taxon>Gammaproteobacteria</taxon>
        <taxon>Aeromonadales</taxon>
        <taxon>Succinivibrionaceae</taxon>
        <taxon>Succinivibrio</taxon>
    </lineage>
</organism>
<protein>
    <recommendedName>
        <fullName evidence="5">Inner membrane-spanning protein YciB</fullName>
    </recommendedName>
</protein>
<comment type="caution">
    <text evidence="6">The sequence shown here is derived from an EMBL/GenBank/DDBJ whole genome shotgun (WGS) entry which is preliminary data.</text>
</comment>
<dbReference type="HAMAP" id="MF_00189">
    <property type="entry name" value="YciB"/>
    <property type="match status" value="1"/>
</dbReference>
<keyword evidence="2 5" id="KW-0812">Transmembrane</keyword>
<feature type="transmembrane region" description="Helical" evidence="5">
    <location>
        <begin position="76"/>
        <end position="98"/>
    </location>
</feature>
<sequence>MLIKILQFLPVIIFFVSYKTTSDLILATSLIIGSVLVCSALEYLVTKTVSRLQIFMIAAVLVFGIPTVLLKDPNFIKLKISIVNLLLALAIFVFQVILKKNPFAYLLKKDLPIPDSAYALLSKMWMIFFVFAAGLNIIIAFYLPELFGVSQLSAENLWVDYKTFGNAILNVVFTLFCGLIIYKKYPEALNDKLNNKNQQ</sequence>
<comment type="subcellular location">
    <subcellularLocation>
        <location evidence="5">Cell inner membrane</location>
        <topology evidence="5">Multi-pass membrane protein</topology>
    </subcellularLocation>
</comment>
<feature type="transmembrane region" description="Helical" evidence="5">
    <location>
        <begin position="118"/>
        <end position="143"/>
    </location>
</feature>
<feature type="transmembrane region" description="Helical" evidence="5">
    <location>
        <begin position="24"/>
        <end position="45"/>
    </location>
</feature>
<reference evidence="6 7" key="1">
    <citation type="submission" date="2021-03" db="EMBL/GenBank/DDBJ databases">
        <title>Succinivibrio sp. nov. isolated from feces of cow.</title>
        <authorList>
            <person name="Choi J.-Y."/>
        </authorList>
    </citation>
    <scope>NUCLEOTIDE SEQUENCE [LARGE SCALE GENOMIC DNA]</scope>
    <source>
        <strain evidence="6 7">AGMB01872</strain>
    </source>
</reference>
<dbReference type="EMBL" id="JAGFNY010000056">
    <property type="protein sequence ID" value="MBW7571109.1"/>
    <property type="molecule type" value="Genomic_DNA"/>
</dbReference>
<keyword evidence="7" id="KW-1185">Reference proteome</keyword>
<keyword evidence="3 5" id="KW-1133">Transmembrane helix</keyword>